<feature type="coiled-coil region" evidence="1">
    <location>
        <begin position="47"/>
        <end position="109"/>
    </location>
</feature>
<dbReference type="AlphaFoldDB" id="A0A0M0JLW9"/>
<evidence type="ECO:0000256" key="1">
    <source>
        <dbReference type="SAM" id="Coils"/>
    </source>
</evidence>
<protein>
    <submittedName>
        <fullName evidence="2">Uncharacterized protein</fullName>
    </submittedName>
</protein>
<feature type="coiled-coil region" evidence="1">
    <location>
        <begin position="159"/>
        <end position="303"/>
    </location>
</feature>
<sequence>MQAAEALWSEAQRDLNGKLKAQTLQMNLKLERARTASKVEKQQVAVVLAEEHTKAREEEERQRLERERTGGNPRLTEAHQQINDLTLELEALRSAKKELETTLSQMELSVYQAQVKANRLEQSNKSLLEDNNAWMADGKEAKAALGQVQAALDAVSGDRERMMARISELVQQRDELSASLKAATADLEGASAAQAEAVRLAVASATARLASTEAELRANEADLHALRSSLADDGGNQALKLLELRREAEEHQRQLKQAASVAAVQHEQSALLSARLVELTTALDEALERERRIEHAREQAEQSWAARVLQAEQQLGVAQVELDAVREVAHQFSSADVGVNHWRAEAERRQQTINMVEAALATARAKLEMVQNKPLGEQVHELIERYRRAERTLDAARLELARTSRAMEYAFSELEFVLEAADSRVRQGAECCATRKFEPEFAAKSTAYSSALGKAVRLKPQLDTKITDLVGTWKVEAEEGSLDEYLSLIGVPWVFRKMVVRPISKQPLQTWSMQQGVMVTGYMERGDVPDEWPLVRDEVWRNPITTQLTKRSIVFQDGVLSQTSHGWVDGHVAETCFFVVDDNMIEQCYIDGRLMYGKRSTRVSF</sequence>
<evidence type="ECO:0000313" key="3">
    <source>
        <dbReference type="Proteomes" id="UP000037460"/>
    </source>
</evidence>
<proteinExistence type="predicted"/>
<accession>A0A0M0JLW9</accession>
<keyword evidence="3" id="KW-1185">Reference proteome</keyword>
<gene>
    <name evidence="2" type="ORF">Ctob_007308</name>
</gene>
<name>A0A0M0JLW9_9EUKA</name>
<comment type="caution">
    <text evidence="2">The sequence shown here is derived from an EMBL/GenBank/DDBJ whole genome shotgun (WGS) entry which is preliminary data.</text>
</comment>
<dbReference type="Proteomes" id="UP000037460">
    <property type="component" value="Unassembled WGS sequence"/>
</dbReference>
<keyword evidence="1" id="KW-0175">Coiled coil</keyword>
<reference evidence="3" key="1">
    <citation type="journal article" date="2015" name="PLoS Genet.">
        <title>Genome Sequence and Transcriptome Analyses of Chrysochromulina tobin: Metabolic Tools for Enhanced Algal Fitness in the Prominent Order Prymnesiales (Haptophyceae).</title>
        <authorList>
            <person name="Hovde B.T."/>
            <person name="Deodato C.R."/>
            <person name="Hunsperger H.M."/>
            <person name="Ryken S.A."/>
            <person name="Yost W."/>
            <person name="Jha R.K."/>
            <person name="Patterson J."/>
            <person name="Monnat R.J. Jr."/>
            <person name="Barlow S.B."/>
            <person name="Starkenburg S.R."/>
            <person name="Cattolico R.A."/>
        </authorList>
    </citation>
    <scope>NUCLEOTIDE SEQUENCE</scope>
    <source>
        <strain evidence="3">CCMP291</strain>
    </source>
</reference>
<evidence type="ECO:0000313" key="2">
    <source>
        <dbReference type="EMBL" id="KOO27268.1"/>
    </source>
</evidence>
<organism evidence="2 3">
    <name type="scientific">Chrysochromulina tobinii</name>
    <dbReference type="NCBI Taxonomy" id="1460289"/>
    <lineage>
        <taxon>Eukaryota</taxon>
        <taxon>Haptista</taxon>
        <taxon>Haptophyta</taxon>
        <taxon>Prymnesiophyceae</taxon>
        <taxon>Prymnesiales</taxon>
        <taxon>Chrysochromulinaceae</taxon>
        <taxon>Chrysochromulina</taxon>
    </lineage>
</organism>
<dbReference type="EMBL" id="JWZX01002738">
    <property type="protein sequence ID" value="KOO27268.1"/>
    <property type="molecule type" value="Genomic_DNA"/>
</dbReference>
<feature type="coiled-coil region" evidence="1">
    <location>
        <begin position="353"/>
        <end position="406"/>
    </location>
</feature>